<evidence type="ECO:0000256" key="5">
    <source>
        <dbReference type="ARBA" id="ARBA00023002"/>
    </source>
</evidence>
<evidence type="ECO:0000256" key="2">
    <source>
        <dbReference type="ARBA" id="ARBA00010005"/>
    </source>
</evidence>
<name>A0ABR9B6B7_9RHOO</name>
<dbReference type="Gene3D" id="1.20.1090.10">
    <property type="entry name" value="Dehydroquinate synthase-like - alpha domain"/>
    <property type="match status" value="1"/>
</dbReference>
<evidence type="ECO:0000256" key="4">
    <source>
        <dbReference type="ARBA" id="ARBA00022946"/>
    </source>
</evidence>
<evidence type="ECO:0000256" key="3">
    <source>
        <dbReference type="ARBA" id="ARBA00013182"/>
    </source>
</evidence>
<evidence type="ECO:0000313" key="10">
    <source>
        <dbReference type="Proteomes" id="UP000603602"/>
    </source>
</evidence>
<comment type="similarity">
    <text evidence="2">Belongs to the iron-containing alcohol dehydrogenase family. Hydroxyacid-oxoacid transhydrogenase subfamily.</text>
</comment>
<sequence length="435" mass="45644">MSCCHHYALAPGGDAAFTVDVSAITFGPGCLAEAGDHALRLGLQRVALFTDARLADSEHVAIVRRALADAGVDCVVYDAVEVEPTDASFLAAARFAREGDFDGFISVGGGSVIDTAKAANLYATYPADLAAYVNAPLGEARAVPGPLKPHIACPTTSGTGAECTGIAIFDWVARGVKTGIVSRLLRPTLALIDPVTTWTLPRTVVAASGFDVLSHALESYTALPHTCRAKAERPSLRPMSQGANPWSDFGCEKALQLTGQYLERAVRDAADHEARNGMMWAATLAGIAFGNAGVHLPHGMAYAVAGGVRDYRAPDYPPEHPMVPHGMSVIVNAPAVFRFTADACPERHLQAAGWLGAETRGATAADAGEIVAQRLIALMQACDIPNGVGGVGYHAGDIPSLTAGAWAQQRLVKNAPKAVDEGHLSTLFRNALQYW</sequence>
<proteinExistence type="inferred from homology"/>
<keyword evidence="10" id="KW-1185">Reference proteome</keyword>
<gene>
    <name evidence="9" type="ORF">IFO67_03305</name>
</gene>
<dbReference type="PANTHER" id="PTHR11496:SF83">
    <property type="entry name" value="HYDROXYACID-OXOACID TRANSHYDROGENASE, MITOCHONDRIAL"/>
    <property type="match status" value="1"/>
</dbReference>
<dbReference type="RefSeq" id="WP_187716715.1">
    <property type="nucleotide sequence ID" value="NZ_JACTAH010000001.1"/>
</dbReference>
<dbReference type="PANTHER" id="PTHR11496">
    <property type="entry name" value="ALCOHOL DEHYDROGENASE"/>
    <property type="match status" value="1"/>
</dbReference>
<dbReference type="InterPro" id="IPR056798">
    <property type="entry name" value="ADH_Fe_C"/>
</dbReference>
<dbReference type="InterPro" id="IPR018211">
    <property type="entry name" value="ADH_Fe_CS"/>
</dbReference>
<dbReference type="InterPro" id="IPR042157">
    <property type="entry name" value="HOT"/>
</dbReference>
<dbReference type="Pfam" id="PF25137">
    <property type="entry name" value="ADH_Fe_C"/>
    <property type="match status" value="1"/>
</dbReference>
<feature type="domain" description="Alcohol dehydrogenase iron-type/glycerol dehydrogenase GldA" evidence="7">
    <location>
        <begin position="23"/>
        <end position="194"/>
    </location>
</feature>
<comment type="caution">
    <text evidence="9">The sequence shown here is derived from an EMBL/GenBank/DDBJ whole genome shotgun (WGS) entry which is preliminary data.</text>
</comment>
<evidence type="ECO:0000259" key="7">
    <source>
        <dbReference type="Pfam" id="PF00465"/>
    </source>
</evidence>
<protein>
    <recommendedName>
        <fullName evidence="3">hydroxyacid-oxoacid transhydrogenase</fullName>
        <ecNumber evidence="3">1.1.99.24</ecNumber>
    </recommendedName>
</protein>
<dbReference type="InterPro" id="IPR039697">
    <property type="entry name" value="Alcohol_dehydrogenase_Fe"/>
</dbReference>
<dbReference type="Proteomes" id="UP000603602">
    <property type="component" value="Unassembled WGS sequence"/>
</dbReference>
<dbReference type="PROSITE" id="PS00913">
    <property type="entry name" value="ADH_IRON_1"/>
    <property type="match status" value="1"/>
</dbReference>
<feature type="domain" description="Fe-containing alcohol dehydrogenase-like C-terminal" evidence="8">
    <location>
        <begin position="240"/>
        <end position="431"/>
    </location>
</feature>
<evidence type="ECO:0000313" key="9">
    <source>
        <dbReference type="EMBL" id="MBD8501900.1"/>
    </source>
</evidence>
<comment type="catalytic activity">
    <reaction evidence="6">
        <text>4-hydroxybutanoate + 2-oxoglutarate = (R)-2-hydroxyglutarate + succinate semialdehyde</text>
        <dbReference type="Rhea" id="RHEA:24734"/>
        <dbReference type="ChEBI" id="CHEBI:15801"/>
        <dbReference type="ChEBI" id="CHEBI:16724"/>
        <dbReference type="ChEBI" id="CHEBI:16810"/>
        <dbReference type="ChEBI" id="CHEBI:57706"/>
        <dbReference type="EC" id="1.1.99.24"/>
    </reaction>
</comment>
<dbReference type="Gene3D" id="3.40.50.1970">
    <property type="match status" value="1"/>
</dbReference>
<keyword evidence="4" id="KW-0809">Transit peptide</keyword>
<dbReference type="EMBL" id="JACYTO010000001">
    <property type="protein sequence ID" value="MBD8501900.1"/>
    <property type="molecule type" value="Genomic_DNA"/>
</dbReference>
<reference evidence="10" key="1">
    <citation type="submission" date="2023-07" db="EMBL/GenBank/DDBJ databases">
        <title>Thauera sp. CAU 1555 isolated from sand of Yaerae Beach.</title>
        <authorList>
            <person name="Kim W."/>
        </authorList>
    </citation>
    <scope>NUCLEOTIDE SEQUENCE [LARGE SCALE GENOMIC DNA]</scope>
    <source>
        <strain evidence="10">CAU 1555</strain>
    </source>
</reference>
<organism evidence="9 10">
    <name type="scientific">Thauera sedimentorum</name>
    <dbReference type="NCBI Taxonomy" id="2767595"/>
    <lineage>
        <taxon>Bacteria</taxon>
        <taxon>Pseudomonadati</taxon>
        <taxon>Pseudomonadota</taxon>
        <taxon>Betaproteobacteria</taxon>
        <taxon>Rhodocyclales</taxon>
        <taxon>Zoogloeaceae</taxon>
        <taxon>Thauera</taxon>
    </lineage>
</organism>
<dbReference type="Pfam" id="PF00465">
    <property type="entry name" value="Fe-ADH"/>
    <property type="match status" value="1"/>
</dbReference>
<comment type="catalytic activity">
    <reaction evidence="1">
        <text>(S)-3-hydroxybutanoate + 2-oxoglutarate = (R)-2-hydroxyglutarate + acetoacetate</text>
        <dbReference type="Rhea" id="RHEA:23048"/>
        <dbReference type="ChEBI" id="CHEBI:11047"/>
        <dbReference type="ChEBI" id="CHEBI:13705"/>
        <dbReference type="ChEBI" id="CHEBI:15801"/>
        <dbReference type="ChEBI" id="CHEBI:16810"/>
        <dbReference type="EC" id="1.1.99.24"/>
    </reaction>
</comment>
<dbReference type="EC" id="1.1.99.24" evidence="3"/>
<dbReference type="InterPro" id="IPR001670">
    <property type="entry name" value="ADH_Fe/GldA"/>
</dbReference>
<evidence type="ECO:0000256" key="6">
    <source>
        <dbReference type="ARBA" id="ARBA00049496"/>
    </source>
</evidence>
<dbReference type="SUPFAM" id="SSF56796">
    <property type="entry name" value="Dehydroquinate synthase-like"/>
    <property type="match status" value="1"/>
</dbReference>
<dbReference type="CDD" id="cd08190">
    <property type="entry name" value="HOT"/>
    <property type="match status" value="1"/>
</dbReference>
<keyword evidence="5" id="KW-0560">Oxidoreductase</keyword>
<accession>A0ABR9B6B7</accession>
<evidence type="ECO:0000259" key="8">
    <source>
        <dbReference type="Pfam" id="PF25137"/>
    </source>
</evidence>
<evidence type="ECO:0000256" key="1">
    <source>
        <dbReference type="ARBA" id="ARBA00000813"/>
    </source>
</evidence>